<dbReference type="InterPro" id="IPR008920">
    <property type="entry name" value="TF_FadR/GntR_C"/>
</dbReference>
<dbReference type="InterPro" id="IPR000524">
    <property type="entry name" value="Tscrpt_reg_HTH_GntR"/>
</dbReference>
<protein>
    <submittedName>
        <fullName evidence="5">DNA-binding transcriptional regulator, GntR family</fullName>
    </submittedName>
</protein>
<dbReference type="InterPro" id="IPR036390">
    <property type="entry name" value="WH_DNA-bd_sf"/>
</dbReference>
<dbReference type="Pfam" id="PF07729">
    <property type="entry name" value="FCD"/>
    <property type="match status" value="1"/>
</dbReference>
<evidence type="ECO:0000313" key="6">
    <source>
        <dbReference type="Proteomes" id="UP000181917"/>
    </source>
</evidence>
<keyword evidence="1" id="KW-0805">Transcription regulation</keyword>
<dbReference type="SMART" id="SM00345">
    <property type="entry name" value="HTH_GNTR"/>
    <property type="match status" value="1"/>
</dbReference>
<dbReference type="SUPFAM" id="SSF46785">
    <property type="entry name" value="Winged helix' DNA-binding domain"/>
    <property type="match status" value="1"/>
</dbReference>
<dbReference type="AlphaFoldDB" id="A0A1H1AGP2"/>
<evidence type="ECO:0000313" key="5">
    <source>
        <dbReference type="EMBL" id="SDQ38799.1"/>
    </source>
</evidence>
<proteinExistence type="predicted"/>
<dbReference type="Proteomes" id="UP000181917">
    <property type="component" value="Unassembled WGS sequence"/>
</dbReference>
<sequence length="218" mass="24356">MAGMPNDVRPLAVRVYEQISADIISGTIEPGSALAQETVAAQYGVSRTPVRDALTQLTLEGLTTLVPGKGYIVNQLDEREIENVYEVRYALESLAVQRAAGAYTPQQLVRLKGLIDETEIVDPEDSAELFRLGRAFHLALVEPSGNDYLRGVITSIWNHPIQHRITLTYRQGPEHQAKVIHDHRRILQALRDQDIPRAVEVLAHCHDVKDPNRFEPIG</sequence>
<keyword evidence="6" id="KW-1185">Reference proteome</keyword>
<evidence type="ECO:0000256" key="2">
    <source>
        <dbReference type="ARBA" id="ARBA00023125"/>
    </source>
</evidence>
<accession>A0A1H1AGP2</accession>
<organism evidence="5 6">
    <name type="scientific">Crystallibacter crystallopoietes</name>
    <dbReference type="NCBI Taxonomy" id="37928"/>
    <lineage>
        <taxon>Bacteria</taxon>
        <taxon>Bacillati</taxon>
        <taxon>Actinomycetota</taxon>
        <taxon>Actinomycetes</taxon>
        <taxon>Micrococcales</taxon>
        <taxon>Micrococcaceae</taxon>
        <taxon>Crystallibacter</taxon>
    </lineage>
</organism>
<evidence type="ECO:0000259" key="4">
    <source>
        <dbReference type="PROSITE" id="PS50949"/>
    </source>
</evidence>
<gene>
    <name evidence="5" type="ORF">SAMN04489742_0917</name>
</gene>
<dbReference type="Gene3D" id="1.10.10.10">
    <property type="entry name" value="Winged helix-like DNA-binding domain superfamily/Winged helix DNA-binding domain"/>
    <property type="match status" value="1"/>
</dbReference>
<dbReference type="RefSeq" id="WP_074699423.1">
    <property type="nucleotide sequence ID" value="NZ_CP018863.1"/>
</dbReference>
<dbReference type="Pfam" id="PF00392">
    <property type="entry name" value="GntR"/>
    <property type="match status" value="1"/>
</dbReference>
<dbReference type="Gene3D" id="1.20.120.530">
    <property type="entry name" value="GntR ligand-binding domain-like"/>
    <property type="match status" value="1"/>
</dbReference>
<keyword evidence="3" id="KW-0804">Transcription</keyword>
<evidence type="ECO:0000256" key="1">
    <source>
        <dbReference type="ARBA" id="ARBA00023015"/>
    </source>
</evidence>
<dbReference type="PANTHER" id="PTHR43537:SF45">
    <property type="entry name" value="GNTR FAMILY REGULATORY PROTEIN"/>
    <property type="match status" value="1"/>
</dbReference>
<feature type="domain" description="HTH gntR-type" evidence="4">
    <location>
        <begin position="9"/>
        <end position="76"/>
    </location>
</feature>
<dbReference type="SUPFAM" id="SSF48008">
    <property type="entry name" value="GntR ligand-binding domain-like"/>
    <property type="match status" value="1"/>
</dbReference>
<dbReference type="InterPro" id="IPR011711">
    <property type="entry name" value="GntR_C"/>
</dbReference>
<keyword evidence="2 5" id="KW-0238">DNA-binding</keyword>
<dbReference type="GO" id="GO:0003700">
    <property type="term" value="F:DNA-binding transcription factor activity"/>
    <property type="evidence" value="ECO:0007669"/>
    <property type="project" value="InterPro"/>
</dbReference>
<dbReference type="PROSITE" id="PS50949">
    <property type="entry name" value="HTH_GNTR"/>
    <property type="match status" value="1"/>
</dbReference>
<reference evidence="5 6" key="1">
    <citation type="submission" date="2016-10" db="EMBL/GenBank/DDBJ databases">
        <authorList>
            <person name="de Groot N.N."/>
        </authorList>
    </citation>
    <scope>NUCLEOTIDE SEQUENCE [LARGE SCALE GENOMIC DNA]</scope>
    <source>
        <strain evidence="5 6">DSM 20117</strain>
    </source>
</reference>
<dbReference type="GO" id="GO:0003677">
    <property type="term" value="F:DNA binding"/>
    <property type="evidence" value="ECO:0007669"/>
    <property type="project" value="UniProtKB-KW"/>
</dbReference>
<name>A0A1H1AGP2_9MICC</name>
<dbReference type="PANTHER" id="PTHR43537">
    <property type="entry name" value="TRANSCRIPTIONAL REGULATOR, GNTR FAMILY"/>
    <property type="match status" value="1"/>
</dbReference>
<dbReference type="EMBL" id="FNKH01000002">
    <property type="protein sequence ID" value="SDQ38799.1"/>
    <property type="molecule type" value="Genomic_DNA"/>
</dbReference>
<dbReference type="OrthoDB" id="8680240at2"/>
<dbReference type="STRING" id="37928.SAMN04489742_0917"/>
<dbReference type="CDD" id="cd07377">
    <property type="entry name" value="WHTH_GntR"/>
    <property type="match status" value="1"/>
</dbReference>
<dbReference type="SMART" id="SM00895">
    <property type="entry name" value="FCD"/>
    <property type="match status" value="1"/>
</dbReference>
<dbReference type="InterPro" id="IPR036388">
    <property type="entry name" value="WH-like_DNA-bd_sf"/>
</dbReference>
<evidence type="ECO:0000256" key="3">
    <source>
        <dbReference type="ARBA" id="ARBA00023163"/>
    </source>
</evidence>
<dbReference type="KEGG" id="acry:AC20117_12735"/>